<protein>
    <recommendedName>
        <fullName evidence="5">Cell division protein FtsZ</fullName>
    </recommendedName>
</protein>
<evidence type="ECO:0000256" key="4">
    <source>
        <dbReference type="ARBA" id="ARBA00023210"/>
    </source>
</evidence>
<dbReference type="InterPro" id="IPR008280">
    <property type="entry name" value="Tub_FtsZ_C"/>
</dbReference>
<name>I0GQP0_SELRL</name>
<sequence>MSYIRKNAKDGLVDIKVVGIGGGGINVLNTLIKMGLENADFIAMDTDAEKLASSLASKKILIGENIFGVDSNVEGPFIGEQAAKESYGDIAEAIRGADMVIILACMGGNTGTGAAPIVASCAREIGALTFSITAKPLSLEGTKRCNTADEGMDILKKQADVSIIVVNERVWSIIDDNATTNDVFVFANVAISQIVRSITNYTKPSDIINMDFACMRSMLKGTGRAIIGMGEAIGENAILTATKNAMEPFGGECMQDAGVILMNVMGNTPNLMDLREASEVVREAAYRKAEIICNVVEDKTMDDKVIVTLLATKFGDDID</sequence>
<proteinExistence type="inferred from homology"/>
<dbReference type="SUPFAM" id="SSF55307">
    <property type="entry name" value="Tubulin C-terminal domain-like"/>
    <property type="match status" value="1"/>
</dbReference>
<dbReference type="AlphaFoldDB" id="I0GQP0"/>
<dbReference type="InterPro" id="IPR024757">
    <property type="entry name" value="FtsZ_C"/>
</dbReference>
<keyword evidence="4 5" id="KW-0717">Septation</keyword>
<evidence type="ECO:0000256" key="5">
    <source>
        <dbReference type="HAMAP-Rule" id="MF_00909"/>
    </source>
</evidence>
<dbReference type="Proteomes" id="UP000007887">
    <property type="component" value="Chromosome"/>
</dbReference>
<keyword evidence="5" id="KW-0131">Cell cycle</keyword>
<evidence type="ECO:0000256" key="1">
    <source>
        <dbReference type="ARBA" id="ARBA00009690"/>
    </source>
</evidence>
<dbReference type="Gene3D" id="3.40.50.1440">
    <property type="entry name" value="Tubulin/FtsZ, GTPase domain"/>
    <property type="match status" value="1"/>
</dbReference>
<dbReference type="PATRIC" id="fig|927704.6.peg.1411"/>
<dbReference type="InterPro" id="IPR003008">
    <property type="entry name" value="Tubulin_FtsZ_GTPase"/>
</dbReference>
<evidence type="ECO:0000256" key="3">
    <source>
        <dbReference type="ARBA" id="ARBA00023134"/>
    </source>
</evidence>
<dbReference type="CDD" id="cd02201">
    <property type="entry name" value="FtsZ_type1"/>
    <property type="match status" value="1"/>
</dbReference>
<comment type="subcellular location">
    <subcellularLocation>
        <location evidence="5">Cytoplasm</location>
    </subcellularLocation>
    <text evidence="5">Assembles at midcell at the inner surface of the cytoplasmic membrane.</text>
</comment>
<feature type="binding site" evidence="5">
    <location>
        <position position="188"/>
    </location>
    <ligand>
        <name>GTP</name>
        <dbReference type="ChEBI" id="CHEBI:37565"/>
    </ligand>
</feature>
<dbReference type="GO" id="GO:0051258">
    <property type="term" value="P:protein polymerization"/>
    <property type="evidence" value="ECO:0007669"/>
    <property type="project" value="UniProtKB-UniRule"/>
</dbReference>
<dbReference type="HOGENOM" id="CLU_024865_0_1_9"/>
<dbReference type="InterPro" id="IPR018316">
    <property type="entry name" value="Tubulin/FtsZ_2-layer-sand-dom"/>
</dbReference>
<evidence type="ECO:0000313" key="9">
    <source>
        <dbReference type="Proteomes" id="UP000007887"/>
    </source>
</evidence>
<dbReference type="OrthoDB" id="9813375at2"/>
<feature type="binding site" evidence="5">
    <location>
        <position position="144"/>
    </location>
    <ligand>
        <name>GTP</name>
        <dbReference type="ChEBI" id="CHEBI:37565"/>
    </ligand>
</feature>
<gene>
    <name evidence="5 8" type="primary">ftsZ</name>
    <name evidence="8" type="ordered locus">SELR_13690</name>
</gene>
<feature type="binding site" evidence="5">
    <location>
        <position position="140"/>
    </location>
    <ligand>
        <name>GTP</name>
        <dbReference type="ChEBI" id="CHEBI:37565"/>
    </ligand>
</feature>
<evidence type="ECO:0000313" key="8">
    <source>
        <dbReference type="EMBL" id="BAL83077.1"/>
    </source>
</evidence>
<accession>I0GQP0</accession>
<dbReference type="Pfam" id="PF12327">
    <property type="entry name" value="FtsZ_C"/>
    <property type="match status" value="1"/>
</dbReference>
<dbReference type="GO" id="GO:0043093">
    <property type="term" value="P:FtsZ-dependent cytokinesis"/>
    <property type="evidence" value="ECO:0007669"/>
    <property type="project" value="UniProtKB-UniRule"/>
</dbReference>
<evidence type="ECO:0000256" key="2">
    <source>
        <dbReference type="ARBA" id="ARBA00022741"/>
    </source>
</evidence>
<keyword evidence="3 5" id="KW-0342">GTP-binding</keyword>
<comment type="similarity">
    <text evidence="1 5">Belongs to the FtsZ family.</text>
</comment>
<dbReference type="RefSeq" id="WP_014424514.1">
    <property type="nucleotide sequence ID" value="NC_017068.1"/>
</dbReference>
<dbReference type="eggNOG" id="COG0206">
    <property type="taxonomic scope" value="Bacteria"/>
</dbReference>
<feature type="domain" description="Tubulin/FtsZ 2-layer sandwich" evidence="7">
    <location>
        <begin position="208"/>
        <end position="317"/>
    </location>
</feature>
<dbReference type="GO" id="GO:0032153">
    <property type="term" value="C:cell division site"/>
    <property type="evidence" value="ECO:0007669"/>
    <property type="project" value="UniProtKB-UniRule"/>
</dbReference>
<dbReference type="SMART" id="SM00864">
    <property type="entry name" value="Tubulin"/>
    <property type="match status" value="1"/>
</dbReference>
<dbReference type="SUPFAM" id="SSF52490">
    <property type="entry name" value="Tubulin nucleotide-binding domain-like"/>
    <property type="match status" value="1"/>
</dbReference>
<dbReference type="PANTHER" id="PTHR30314:SF3">
    <property type="entry name" value="MITOCHONDRIAL DIVISION PROTEIN FSZA"/>
    <property type="match status" value="1"/>
</dbReference>
<dbReference type="PANTHER" id="PTHR30314">
    <property type="entry name" value="CELL DIVISION PROTEIN FTSZ-RELATED"/>
    <property type="match status" value="1"/>
</dbReference>
<dbReference type="InterPro" id="IPR036525">
    <property type="entry name" value="Tubulin/FtsZ_GTPase_sf"/>
</dbReference>
<feature type="domain" description="Tubulin/FtsZ GTPase" evidence="6">
    <location>
        <begin position="14"/>
        <end position="205"/>
    </location>
</feature>
<evidence type="ECO:0000259" key="7">
    <source>
        <dbReference type="SMART" id="SM00865"/>
    </source>
</evidence>
<dbReference type="GO" id="GO:0000917">
    <property type="term" value="P:division septum assembly"/>
    <property type="evidence" value="ECO:0007669"/>
    <property type="project" value="UniProtKB-KW"/>
</dbReference>
<dbReference type="Pfam" id="PF00091">
    <property type="entry name" value="Tubulin"/>
    <property type="match status" value="1"/>
</dbReference>
<dbReference type="GO" id="GO:0005525">
    <property type="term" value="F:GTP binding"/>
    <property type="evidence" value="ECO:0007669"/>
    <property type="project" value="UniProtKB-UniRule"/>
</dbReference>
<dbReference type="KEGG" id="sri:SELR_13690"/>
<evidence type="ECO:0000259" key="6">
    <source>
        <dbReference type="SMART" id="SM00864"/>
    </source>
</evidence>
<dbReference type="GO" id="GO:0003924">
    <property type="term" value="F:GTPase activity"/>
    <property type="evidence" value="ECO:0007669"/>
    <property type="project" value="UniProtKB-UniRule"/>
</dbReference>
<dbReference type="InterPro" id="IPR000158">
    <property type="entry name" value="Cell_div_FtsZ"/>
</dbReference>
<comment type="subunit">
    <text evidence="5">Homodimer. Polymerizes to form a dynamic ring structure in a strictly GTP-dependent manner. Interacts directly with several other division proteins.</text>
</comment>
<keyword evidence="5" id="KW-0963">Cytoplasm</keyword>
<reference evidence="8 9" key="1">
    <citation type="submission" date="2011-10" db="EMBL/GenBank/DDBJ databases">
        <title>Whole genome sequence of Selenomonas ruminantium subsp. lactilytica TAM6421.</title>
        <authorList>
            <person name="Oguchi A."/>
            <person name="Ankai A."/>
            <person name="Kaneko J."/>
            <person name="Yamada-Narita S."/>
            <person name="Fukui S."/>
            <person name="Takahashi M."/>
            <person name="Onodera T."/>
            <person name="Kojima S."/>
            <person name="Fushimi T."/>
            <person name="Abe N."/>
            <person name="Kamio Y."/>
            <person name="Yamazaki S."/>
            <person name="Fujita N."/>
        </authorList>
    </citation>
    <scope>NUCLEOTIDE SEQUENCE [LARGE SCALE GENOMIC DNA]</scope>
    <source>
        <strain evidence="9">NBRC 103574 / TAM6421</strain>
    </source>
</reference>
<keyword evidence="5 8" id="KW-0132">Cell division</keyword>
<dbReference type="PRINTS" id="PR00423">
    <property type="entry name" value="CELLDVISFTSZ"/>
</dbReference>
<organism evidence="8 9">
    <name type="scientific">Selenomonas ruminantium subsp. lactilytica (strain NBRC 103574 / TAM6421)</name>
    <dbReference type="NCBI Taxonomy" id="927704"/>
    <lineage>
        <taxon>Bacteria</taxon>
        <taxon>Bacillati</taxon>
        <taxon>Bacillota</taxon>
        <taxon>Negativicutes</taxon>
        <taxon>Selenomonadales</taxon>
        <taxon>Selenomonadaceae</taxon>
        <taxon>Selenomonas</taxon>
    </lineage>
</organism>
<keyword evidence="2 5" id="KW-0547">Nucleotide-binding</keyword>
<comment type="caution">
    <text evidence="5">Lacks conserved residue(s) required for the propagation of feature annotation.</text>
</comment>
<dbReference type="InterPro" id="IPR045061">
    <property type="entry name" value="FtsZ/CetZ"/>
</dbReference>
<dbReference type="EMBL" id="AP012292">
    <property type="protein sequence ID" value="BAL83077.1"/>
    <property type="molecule type" value="Genomic_DNA"/>
</dbReference>
<dbReference type="GO" id="GO:0005737">
    <property type="term" value="C:cytoplasm"/>
    <property type="evidence" value="ECO:0007669"/>
    <property type="project" value="UniProtKB-SubCell"/>
</dbReference>
<feature type="binding site" evidence="5">
    <location>
        <begin position="22"/>
        <end position="26"/>
    </location>
    <ligand>
        <name>GTP</name>
        <dbReference type="ChEBI" id="CHEBI:37565"/>
    </ligand>
</feature>
<comment type="function">
    <text evidence="5">Essential cell division protein that forms a contractile ring structure (Z ring) at the future cell division site. The regulation of the ring assembly controls the timing and the location of cell division. One of the functions of the FtsZ ring is to recruit other cell division proteins to the septum to produce a new cell wall between the dividing cells. Binds GTP and shows GTPase activity.</text>
</comment>
<dbReference type="SMART" id="SM00865">
    <property type="entry name" value="Tubulin_C"/>
    <property type="match status" value="1"/>
</dbReference>
<dbReference type="HAMAP" id="MF_00909">
    <property type="entry name" value="FtsZ"/>
    <property type="match status" value="1"/>
</dbReference>